<evidence type="ECO:0000256" key="7">
    <source>
        <dbReference type="ARBA" id="ARBA00040847"/>
    </source>
</evidence>
<dbReference type="SMART" id="SM00275">
    <property type="entry name" value="G_alpha"/>
    <property type="match status" value="1"/>
</dbReference>
<dbReference type="Proteomes" id="UP000507470">
    <property type="component" value="Unassembled WGS sequence"/>
</dbReference>
<keyword evidence="3 9" id="KW-0547">Nucleotide-binding</keyword>
<feature type="binding site" evidence="9">
    <location>
        <begin position="145"/>
        <end position="146"/>
    </location>
    <ligand>
        <name>GTP</name>
        <dbReference type="ChEBI" id="CHEBI:37565"/>
    </ligand>
</feature>
<feature type="binding site" evidence="9">
    <location>
        <begin position="262"/>
        <end position="265"/>
    </location>
    <ligand>
        <name>GTP</name>
        <dbReference type="ChEBI" id="CHEBI:37565"/>
    </ligand>
</feature>
<dbReference type="Pfam" id="PF00503">
    <property type="entry name" value="G-alpha"/>
    <property type="match status" value="1"/>
</dbReference>
<evidence type="ECO:0000256" key="1">
    <source>
        <dbReference type="ARBA" id="ARBA00011356"/>
    </source>
</evidence>
<dbReference type="SUPFAM" id="SSF47895">
    <property type="entry name" value="Transducin (alpha subunit), insertion domain"/>
    <property type="match status" value="1"/>
</dbReference>
<dbReference type="CDD" id="cd00066">
    <property type="entry name" value="G-alpha"/>
    <property type="match status" value="1"/>
</dbReference>
<accession>A0A6J8DJ39</accession>
<dbReference type="InterPro" id="IPR011025">
    <property type="entry name" value="GproteinA_insert"/>
</dbReference>
<organism evidence="11 12">
    <name type="scientific">Mytilus coruscus</name>
    <name type="common">Sea mussel</name>
    <dbReference type="NCBI Taxonomy" id="42192"/>
    <lineage>
        <taxon>Eukaryota</taxon>
        <taxon>Metazoa</taxon>
        <taxon>Spiralia</taxon>
        <taxon>Lophotrochozoa</taxon>
        <taxon>Mollusca</taxon>
        <taxon>Bivalvia</taxon>
        <taxon>Autobranchia</taxon>
        <taxon>Pteriomorphia</taxon>
        <taxon>Mytilida</taxon>
        <taxon>Mytiloidea</taxon>
        <taxon>Mytilidae</taxon>
        <taxon>Mytilinae</taxon>
        <taxon>Mytilus</taxon>
    </lineage>
</organism>
<keyword evidence="4 10" id="KW-0460">Magnesium</keyword>
<dbReference type="InterPro" id="IPR027417">
    <property type="entry name" value="P-loop_NTPase"/>
</dbReference>
<dbReference type="GO" id="GO:0005525">
    <property type="term" value="F:GTP binding"/>
    <property type="evidence" value="ECO:0007669"/>
    <property type="project" value="UniProtKB-KW"/>
</dbReference>
<evidence type="ECO:0000256" key="2">
    <source>
        <dbReference type="ARBA" id="ARBA00022723"/>
    </source>
</evidence>
<dbReference type="PRINTS" id="PR00318">
    <property type="entry name" value="GPROTEINA"/>
</dbReference>
<dbReference type="FunFam" id="3.40.50.300:FF:000692">
    <property type="entry name" value="Guanine nucleotide-binding protein subunit alpha"/>
    <property type="match status" value="1"/>
</dbReference>
<dbReference type="GO" id="GO:0005737">
    <property type="term" value="C:cytoplasm"/>
    <property type="evidence" value="ECO:0007669"/>
    <property type="project" value="TreeGrafter"/>
</dbReference>
<dbReference type="InterPro" id="IPR001019">
    <property type="entry name" value="Gprotein_alpha_su"/>
</dbReference>
<dbReference type="Gene3D" id="1.10.400.10">
    <property type="entry name" value="GI Alpha 1, domain 2-like"/>
    <property type="match status" value="1"/>
</dbReference>
<evidence type="ECO:0000313" key="12">
    <source>
        <dbReference type="Proteomes" id="UP000507470"/>
    </source>
</evidence>
<dbReference type="OrthoDB" id="5817230at2759"/>
<keyword evidence="5 9" id="KW-0342">GTP-binding</keyword>
<evidence type="ECO:0000256" key="4">
    <source>
        <dbReference type="ARBA" id="ARBA00022842"/>
    </source>
</evidence>
<feature type="binding site" evidence="10">
    <location>
        <position position="43"/>
    </location>
    <ligand>
        <name>Mg(2+)</name>
        <dbReference type="ChEBI" id="CHEBI:18420"/>
    </ligand>
</feature>
<dbReference type="AlphaFoldDB" id="A0A6J8DJ39"/>
<dbReference type="PROSITE" id="PS51882">
    <property type="entry name" value="G_ALPHA"/>
    <property type="match status" value="1"/>
</dbReference>
<proteinExistence type="predicted"/>
<dbReference type="GO" id="GO:0046872">
    <property type="term" value="F:metal ion binding"/>
    <property type="evidence" value="ECO:0007669"/>
    <property type="project" value="UniProtKB-KW"/>
</dbReference>
<evidence type="ECO:0000256" key="8">
    <source>
        <dbReference type="ARBA" id="ARBA00042116"/>
    </source>
</evidence>
<sequence>MLCYRNEQKRENKNIEKRIKRDKRDLQEEVKVLLLGTNQSGKSTLIRQLKIVHGVGFSEDEIRSFIVPIHHQIVTTIQDLIFAMDLLKIDYKNPENKENARKLMQKEYTNVRTFAKEDINTIKKLWSEPWLRQCCKEGREYQLSDSQRYFMHHIDRVTESNYLPSLLDILHSTVHFHGIAEYLYHIGDLLLRIIDIRGPRTERRKWIHYFENIPALMFIAALSDYDQIEIYNTNRMDLAKTLFETCINNQWSKTCGIMLLLNKKDVLEEKILVSNLVDYFPEFKDTENVRYIPVVVKDVILERNLKTYQGKSCCCF</sequence>
<dbReference type="EMBL" id="CACVKT020007510">
    <property type="protein sequence ID" value="CAC5408086.1"/>
    <property type="molecule type" value="Genomic_DNA"/>
</dbReference>
<evidence type="ECO:0000256" key="9">
    <source>
        <dbReference type="PIRSR" id="PIRSR601019-1"/>
    </source>
</evidence>
<keyword evidence="12" id="KW-1185">Reference proteome</keyword>
<gene>
    <name evidence="11" type="ORF">MCOR_41499</name>
</gene>
<dbReference type="Gene3D" id="3.40.50.300">
    <property type="entry name" value="P-loop containing nucleotide triphosphate hydrolases"/>
    <property type="match status" value="1"/>
</dbReference>
<dbReference type="PANTHER" id="PTHR10218:SF329">
    <property type="entry name" value="GUANINE NUCLEOTIDE-BINDING PROTEIN G(Q) SUBUNIT ALPHA"/>
    <property type="match status" value="1"/>
</dbReference>
<dbReference type="GO" id="GO:0001664">
    <property type="term" value="F:G protein-coupled receptor binding"/>
    <property type="evidence" value="ECO:0007669"/>
    <property type="project" value="TreeGrafter"/>
</dbReference>
<dbReference type="GO" id="GO:0005834">
    <property type="term" value="C:heterotrimeric G-protein complex"/>
    <property type="evidence" value="ECO:0007669"/>
    <property type="project" value="TreeGrafter"/>
</dbReference>
<reference evidence="11 12" key="1">
    <citation type="submission" date="2020-06" db="EMBL/GenBank/DDBJ databases">
        <authorList>
            <person name="Li R."/>
            <person name="Bekaert M."/>
        </authorList>
    </citation>
    <scope>NUCLEOTIDE SEQUENCE [LARGE SCALE GENOMIC DNA]</scope>
    <source>
        <strain evidence="12">wild</strain>
    </source>
</reference>
<evidence type="ECO:0000256" key="10">
    <source>
        <dbReference type="PIRSR" id="PIRSR601019-2"/>
    </source>
</evidence>
<evidence type="ECO:0000256" key="5">
    <source>
        <dbReference type="ARBA" id="ARBA00023134"/>
    </source>
</evidence>
<protein>
    <recommendedName>
        <fullName evidence="7">Guanine nucleotide-binding protein G(q) subunit alpha</fullName>
    </recommendedName>
    <alternativeName>
        <fullName evidence="8">Guanine nucleotide-binding protein alpha-q</fullName>
    </alternativeName>
</protein>
<dbReference type="SUPFAM" id="SSF52540">
    <property type="entry name" value="P-loop containing nucleoside triphosphate hydrolases"/>
    <property type="match status" value="1"/>
</dbReference>
<dbReference type="GO" id="GO:0003924">
    <property type="term" value="F:GTPase activity"/>
    <property type="evidence" value="ECO:0007669"/>
    <property type="project" value="InterPro"/>
</dbReference>
<dbReference type="GO" id="GO:0007188">
    <property type="term" value="P:adenylate cyclase-modulating G protein-coupled receptor signaling pathway"/>
    <property type="evidence" value="ECO:0007669"/>
    <property type="project" value="TreeGrafter"/>
</dbReference>
<evidence type="ECO:0000256" key="3">
    <source>
        <dbReference type="ARBA" id="ARBA00022741"/>
    </source>
</evidence>
<dbReference type="FunFam" id="1.10.400.10:FF:000002">
    <property type="entry name" value="guanine nucleotide-binding protein G(Q) subunit alpha"/>
    <property type="match status" value="1"/>
</dbReference>
<dbReference type="GO" id="GO:0031683">
    <property type="term" value="F:G-protein beta/gamma-subunit complex binding"/>
    <property type="evidence" value="ECO:0007669"/>
    <property type="project" value="InterPro"/>
</dbReference>
<keyword evidence="2 10" id="KW-0479">Metal-binding</keyword>
<evidence type="ECO:0000313" key="11">
    <source>
        <dbReference type="EMBL" id="CAC5408086.1"/>
    </source>
</evidence>
<name>A0A6J8DJ39_MYTCO</name>
<keyword evidence="6" id="KW-0807">Transducer</keyword>
<evidence type="ECO:0000256" key="6">
    <source>
        <dbReference type="ARBA" id="ARBA00023224"/>
    </source>
</evidence>
<dbReference type="PANTHER" id="PTHR10218">
    <property type="entry name" value="GTP-BINDING PROTEIN ALPHA SUBUNIT"/>
    <property type="match status" value="1"/>
</dbReference>
<comment type="subunit">
    <text evidence="1">G proteins are composed of 3 units; alpha, beta and gamma. The alpha chain contains the guanine nucleotide binding site.</text>
</comment>